<accession>A0A2P2NS51</accession>
<evidence type="ECO:0000313" key="2">
    <source>
        <dbReference type="EMBL" id="MBX45221.1"/>
    </source>
</evidence>
<keyword evidence="1" id="KW-0732">Signal</keyword>
<feature type="signal peptide" evidence="1">
    <location>
        <begin position="1"/>
        <end position="16"/>
    </location>
</feature>
<evidence type="ECO:0000256" key="1">
    <source>
        <dbReference type="SAM" id="SignalP"/>
    </source>
</evidence>
<dbReference type="EMBL" id="GGEC01064737">
    <property type="protein sequence ID" value="MBX45221.1"/>
    <property type="molecule type" value="Transcribed_RNA"/>
</dbReference>
<dbReference type="AlphaFoldDB" id="A0A2P2NS51"/>
<name>A0A2P2NS51_RHIMU</name>
<feature type="chain" id="PRO_5015191734" evidence="1">
    <location>
        <begin position="17"/>
        <end position="31"/>
    </location>
</feature>
<organism evidence="2">
    <name type="scientific">Rhizophora mucronata</name>
    <name type="common">Asiatic mangrove</name>
    <dbReference type="NCBI Taxonomy" id="61149"/>
    <lineage>
        <taxon>Eukaryota</taxon>
        <taxon>Viridiplantae</taxon>
        <taxon>Streptophyta</taxon>
        <taxon>Embryophyta</taxon>
        <taxon>Tracheophyta</taxon>
        <taxon>Spermatophyta</taxon>
        <taxon>Magnoliopsida</taxon>
        <taxon>eudicotyledons</taxon>
        <taxon>Gunneridae</taxon>
        <taxon>Pentapetalae</taxon>
        <taxon>rosids</taxon>
        <taxon>fabids</taxon>
        <taxon>Malpighiales</taxon>
        <taxon>Rhizophoraceae</taxon>
        <taxon>Rhizophora</taxon>
    </lineage>
</organism>
<reference evidence="2" key="1">
    <citation type="submission" date="2018-02" db="EMBL/GenBank/DDBJ databases">
        <title>Rhizophora mucronata_Transcriptome.</title>
        <authorList>
            <person name="Meera S.P."/>
            <person name="Sreeshan A."/>
            <person name="Augustine A."/>
        </authorList>
    </citation>
    <scope>NUCLEOTIDE SEQUENCE</scope>
    <source>
        <tissue evidence="2">Leaf</tissue>
    </source>
</reference>
<proteinExistence type="predicted"/>
<sequence>MLFSSLLLQYVHLCRCAFVEYSETVVGSSKN</sequence>
<protein>
    <submittedName>
        <fullName evidence="2">Uncharacterized protein</fullName>
    </submittedName>
</protein>